<sequence length="588" mass="68616">MEKPDSETVLKLYTSDELETLSDADIVEIREYQAFTILLKSENSDAYFCIPEVDDYDIPQRISNEAISDELIYLPNVRYKIFGFSQGRNPEIIQTVPLTPGYYTIRLYTNDQWFFAYWRIIPKDLSQEEWQAIRDDVEAKVRGLAMDYTTRKRTQVRRLRGGKFELYLDDDTTFLIAQSSRIRFAVEKLRNEAKFRISKRYSWVPSGSSNDTDQLTIRKIGERPDKQNQLYSPIRYLEYNIAINQWLKLIINTITKTCESQSAYLASVQAELDIQYAEEERFKGNRTDSEIAFTKNSYESTHSQIVSNMQALLKLSRYLSIVLQDEFLASVDLPANRIFPKGLMLNPQYNLLYKIYYGLRHQDKHYTTDAYYSRYWKKTAKLYEIWTYIKVLDSLINSGYRPISGWIYDSATVLPFLDDETTVILKGDDVTLQLAFNQAIPHDEKKVTKQMPLMIYARKNKPDIRLDIFIKEDLYLGSIILDAKYKNLKALMRERNEGFAGVAEQFRAYRNDPDSPLLHIPQAIKPKPVDAVIVLYPDKPDKEEAIINRQNSVTYMQLKPGVGDSNLSRILEQHITNVFGRSNYLETL</sequence>
<evidence type="ECO:0000313" key="2">
    <source>
        <dbReference type="Proteomes" id="UP001597196"/>
    </source>
</evidence>
<accession>A0ABW4CDD5</accession>
<name>A0ABW4CDD5_9LACO</name>
<comment type="caution">
    <text evidence="1">The sequence shown here is derived from an EMBL/GenBank/DDBJ whole genome shotgun (WGS) entry which is preliminary data.</text>
</comment>
<reference evidence="2" key="1">
    <citation type="journal article" date="2019" name="Int. J. Syst. Evol. Microbiol.">
        <title>The Global Catalogue of Microorganisms (GCM) 10K type strain sequencing project: providing services to taxonomists for standard genome sequencing and annotation.</title>
        <authorList>
            <consortium name="The Broad Institute Genomics Platform"/>
            <consortium name="The Broad Institute Genome Sequencing Center for Infectious Disease"/>
            <person name="Wu L."/>
            <person name="Ma J."/>
        </authorList>
    </citation>
    <scope>NUCLEOTIDE SEQUENCE [LARGE SCALE GENOMIC DNA]</scope>
    <source>
        <strain evidence="2">CCM 8980</strain>
    </source>
</reference>
<dbReference type="RefSeq" id="WP_203625833.1">
    <property type="nucleotide sequence ID" value="NZ_BOLQ01000001.1"/>
</dbReference>
<organism evidence="1 2">
    <name type="scientific">Lacticaseibacillus mingshuiensis</name>
    <dbReference type="NCBI Taxonomy" id="2799574"/>
    <lineage>
        <taxon>Bacteria</taxon>
        <taxon>Bacillati</taxon>
        <taxon>Bacillota</taxon>
        <taxon>Bacilli</taxon>
        <taxon>Lactobacillales</taxon>
        <taxon>Lactobacillaceae</taxon>
        <taxon>Lacticaseibacillus</taxon>
    </lineage>
</organism>
<dbReference type="InterPro" id="IPR007505">
    <property type="entry name" value="PDDEXK_7"/>
</dbReference>
<dbReference type="EMBL" id="JBHTOC010000001">
    <property type="protein sequence ID" value="MFD1428802.1"/>
    <property type="molecule type" value="Genomic_DNA"/>
</dbReference>
<evidence type="ECO:0000313" key="1">
    <source>
        <dbReference type="EMBL" id="MFD1428802.1"/>
    </source>
</evidence>
<gene>
    <name evidence="1" type="ORF">ACFQ4P_00890</name>
</gene>
<dbReference type="Proteomes" id="UP001597196">
    <property type="component" value="Unassembled WGS sequence"/>
</dbReference>
<dbReference type="Pfam" id="PF04411">
    <property type="entry name" value="PDDEXK_7"/>
    <property type="match status" value="1"/>
</dbReference>
<protein>
    <submittedName>
        <fullName evidence="1">Nuclease domain-containing protein</fullName>
    </submittedName>
</protein>
<proteinExistence type="predicted"/>
<keyword evidence="2" id="KW-1185">Reference proteome</keyword>